<dbReference type="SUPFAM" id="SSF46894">
    <property type="entry name" value="C-terminal effector domain of the bipartite response regulators"/>
    <property type="match status" value="1"/>
</dbReference>
<organism evidence="4 5">
    <name type="scientific">Constantimarinum furrinae</name>
    <dbReference type="NCBI Taxonomy" id="2562285"/>
    <lineage>
        <taxon>Bacteria</taxon>
        <taxon>Pseudomonadati</taxon>
        <taxon>Bacteroidota</taxon>
        <taxon>Flavobacteriia</taxon>
        <taxon>Flavobacteriales</taxon>
        <taxon>Flavobacteriaceae</taxon>
        <taxon>Altibacter/Constantimarinum group</taxon>
        <taxon>Constantimarinum</taxon>
    </lineage>
</organism>
<sequence>MSFHAICLAHSQEVFVKGLAAGLTKRNFRVVKKTTSGMKILQYILQHDPALAILDAELPLLSAFDIIRTVSEKQLQTKFVIIFPDVHNQYSISAGALKISGTLNSGDSLKTISECIEAVLAGGTYFSEALSLKKMPGATELREQIDSLSDIEKQLLVLLARGSTPKDIAKQLKLQPKEVKTQINSILPRLQLSMEPEHLKNWFSNNKHFIEEISVRNST</sequence>
<dbReference type="InterPro" id="IPR051015">
    <property type="entry name" value="EvgA-like"/>
</dbReference>
<dbReference type="EMBL" id="CP052909">
    <property type="protein sequence ID" value="QNJ97298.1"/>
    <property type="molecule type" value="Genomic_DNA"/>
</dbReference>
<evidence type="ECO:0000259" key="3">
    <source>
        <dbReference type="PROSITE" id="PS50110"/>
    </source>
</evidence>
<dbReference type="AlphaFoldDB" id="A0A7G8PSI2"/>
<evidence type="ECO:0000256" key="1">
    <source>
        <dbReference type="ARBA" id="ARBA00023125"/>
    </source>
</evidence>
<name>A0A7G8PSI2_9FLAO</name>
<accession>A0A7G8PSI2</accession>
<dbReference type="PANTHER" id="PTHR45566">
    <property type="entry name" value="HTH-TYPE TRANSCRIPTIONAL REGULATOR YHJB-RELATED"/>
    <property type="match status" value="1"/>
</dbReference>
<keyword evidence="5" id="KW-1185">Reference proteome</keyword>
<dbReference type="SUPFAM" id="SSF52172">
    <property type="entry name" value="CheY-like"/>
    <property type="match status" value="1"/>
</dbReference>
<feature type="domain" description="Response regulatory" evidence="3">
    <location>
        <begin position="5"/>
        <end position="120"/>
    </location>
</feature>
<dbReference type="RefSeq" id="WP_186990942.1">
    <property type="nucleotide sequence ID" value="NZ_CP052909.1"/>
</dbReference>
<protein>
    <recommendedName>
        <fullName evidence="3">Response regulatory domain-containing protein</fullName>
    </recommendedName>
</protein>
<dbReference type="GO" id="GO:0000160">
    <property type="term" value="P:phosphorelay signal transduction system"/>
    <property type="evidence" value="ECO:0007669"/>
    <property type="project" value="InterPro"/>
</dbReference>
<dbReference type="InterPro" id="IPR001789">
    <property type="entry name" value="Sig_transdc_resp-reg_receiver"/>
</dbReference>
<dbReference type="GO" id="GO:0003677">
    <property type="term" value="F:DNA binding"/>
    <property type="evidence" value="ECO:0007669"/>
    <property type="project" value="UniProtKB-KW"/>
</dbReference>
<dbReference type="InterPro" id="IPR016032">
    <property type="entry name" value="Sig_transdc_resp-reg_C-effctor"/>
</dbReference>
<evidence type="ECO:0000313" key="4">
    <source>
        <dbReference type="EMBL" id="QNJ97298.1"/>
    </source>
</evidence>
<dbReference type="PANTHER" id="PTHR45566:SF1">
    <property type="entry name" value="HTH-TYPE TRANSCRIPTIONAL REGULATOR YHJB-RELATED"/>
    <property type="match status" value="1"/>
</dbReference>
<proteinExistence type="predicted"/>
<dbReference type="InterPro" id="IPR011006">
    <property type="entry name" value="CheY-like_superfamily"/>
</dbReference>
<dbReference type="Gene3D" id="3.40.50.2300">
    <property type="match status" value="1"/>
</dbReference>
<feature type="modified residue" description="4-aspartylphosphate" evidence="2">
    <location>
        <position position="55"/>
    </location>
</feature>
<evidence type="ECO:0000256" key="2">
    <source>
        <dbReference type="PROSITE-ProRule" id="PRU00169"/>
    </source>
</evidence>
<dbReference type="Pfam" id="PF00196">
    <property type="entry name" value="GerE"/>
    <property type="match status" value="1"/>
</dbReference>
<dbReference type="KEGG" id="alti:ALE3EI_0722"/>
<dbReference type="PROSITE" id="PS50110">
    <property type="entry name" value="RESPONSE_REGULATORY"/>
    <property type="match status" value="1"/>
</dbReference>
<keyword evidence="1" id="KW-0238">DNA-binding</keyword>
<keyword evidence="2" id="KW-0597">Phosphoprotein</keyword>
<gene>
    <name evidence="4" type="ORF">ALE3EI_0722</name>
</gene>
<dbReference type="InterPro" id="IPR000792">
    <property type="entry name" value="Tscrpt_reg_LuxR_C"/>
</dbReference>
<evidence type="ECO:0000313" key="5">
    <source>
        <dbReference type="Proteomes" id="UP000515514"/>
    </source>
</evidence>
<dbReference type="Proteomes" id="UP000515514">
    <property type="component" value="Chromosome"/>
</dbReference>
<dbReference type="GO" id="GO:0006355">
    <property type="term" value="P:regulation of DNA-templated transcription"/>
    <property type="evidence" value="ECO:0007669"/>
    <property type="project" value="InterPro"/>
</dbReference>
<reference evidence="4 5" key="1">
    <citation type="submission" date="2020-04" db="EMBL/GenBank/DDBJ databases">
        <title>Genome sequence of Altibacter aquimarinus strain ALE3EI.</title>
        <authorList>
            <person name="Oh H.-M."/>
            <person name="Jang D."/>
        </authorList>
    </citation>
    <scope>NUCLEOTIDE SEQUENCE [LARGE SCALE GENOMIC DNA]</scope>
    <source>
        <strain evidence="4 5">ALE3EI</strain>
    </source>
</reference>